<protein>
    <recommendedName>
        <fullName evidence="5">Periplasmic binding protein-like II</fullName>
    </recommendedName>
</protein>
<dbReference type="OMA" id="ARTKYCT"/>
<keyword evidence="2" id="KW-0732">Signal</keyword>
<name>A0A137NUZ3_CONC2</name>
<feature type="region of interest" description="Disordered" evidence="1">
    <location>
        <begin position="399"/>
        <end position="424"/>
    </location>
</feature>
<evidence type="ECO:0000256" key="1">
    <source>
        <dbReference type="SAM" id="MobiDB-lite"/>
    </source>
</evidence>
<gene>
    <name evidence="3" type="ORF">CONCODRAFT_80450</name>
</gene>
<keyword evidence="4" id="KW-1185">Reference proteome</keyword>
<sequence>MRFLPLLASILIQTILGEDSNPTDCIKDFDSNKDYFPNKVNADSSSLWSVEYKKYYKVLTNKSVNETYVLYQCGSTRPKLDKIKKYVSIPVKNVAAIDTTSVFYLQMLGVFQQIKQVGTADYITSPCVRKGLSDKSIESVDSNGQFTKDDKTDQFPDSDIIFTSSSVKSEKEIIISAVSDPGSLKRAEWVEFFSTFFNLEQVGNSASSAINDNFNCIKKNTKAPKSGITVAWTSAYAAYKDTPASWIISSADYKKELTEGASAKILTVDNKSFSDPKEFVKSLQKADVIIHESGVATDADGIAKIYNTTVNDVPAFKNKKLFAIDGLTNGKEGSDWLESAVPFQDAVLQDLVRILGTNVTDLGTNDRLWFRNVATEKPQTLSESDCKYEGKPIGSRAAQCKPANADAFKDKDNSGDKNGNSGNSATTNIASIGLSLSALLVSMLI</sequence>
<feature type="signal peptide" evidence="2">
    <location>
        <begin position="1"/>
        <end position="17"/>
    </location>
</feature>
<dbReference type="OrthoDB" id="409848at2759"/>
<dbReference type="EMBL" id="KQ964709">
    <property type="protein sequence ID" value="KXN66577.1"/>
    <property type="molecule type" value="Genomic_DNA"/>
</dbReference>
<organism evidence="3 4">
    <name type="scientific">Conidiobolus coronatus (strain ATCC 28846 / CBS 209.66 / NRRL 28638)</name>
    <name type="common">Delacroixia coronata</name>
    <dbReference type="NCBI Taxonomy" id="796925"/>
    <lineage>
        <taxon>Eukaryota</taxon>
        <taxon>Fungi</taxon>
        <taxon>Fungi incertae sedis</taxon>
        <taxon>Zoopagomycota</taxon>
        <taxon>Entomophthoromycotina</taxon>
        <taxon>Entomophthoromycetes</taxon>
        <taxon>Entomophthorales</taxon>
        <taxon>Ancylistaceae</taxon>
        <taxon>Conidiobolus</taxon>
    </lineage>
</organism>
<evidence type="ECO:0008006" key="5">
    <source>
        <dbReference type="Google" id="ProtNLM"/>
    </source>
</evidence>
<reference evidence="3 4" key="1">
    <citation type="journal article" date="2015" name="Genome Biol. Evol.">
        <title>Phylogenomic analyses indicate that early fungi evolved digesting cell walls of algal ancestors of land plants.</title>
        <authorList>
            <person name="Chang Y."/>
            <person name="Wang S."/>
            <person name="Sekimoto S."/>
            <person name="Aerts A.L."/>
            <person name="Choi C."/>
            <person name="Clum A."/>
            <person name="LaButti K.M."/>
            <person name="Lindquist E.A."/>
            <person name="Yee Ngan C."/>
            <person name="Ohm R.A."/>
            <person name="Salamov A.A."/>
            <person name="Grigoriev I.V."/>
            <person name="Spatafora J.W."/>
            <person name="Berbee M.L."/>
        </authorList>
    </citation>
    <scope>NUCLEOTIDE SEQUENCE [LARGE SCALE GENOMIC DNA]</scope>
    <source>
        <strain evidence="3 4">NRRL 28638</strain>
    </source>
</reference>
<evidence type="ECO:0000256" key="2">
    <source>
        <dbReference type="SAM" id="SignalP"/>
    </source>
</evidence>
<dbReference type="PANTHER" id="PTHR38360:SF1">
    <property type="entry name" value="F12P19.7"/>
    <property type="match status" value="1"/>
</dbReference>
<dbReference type="SUPFAM" id="SSF53807">
    <property type="entry name" value="Helical backbone' metal receptor"/>
    <property type="match status" value="1"/>
</dbReference>
<evidence type="ECO:0000313" key="4">
    <source>
        <dbReference type="Proteomes" id="UP000070444"/>
    </source>
</evidence>
<dbReference type="AlphaFoldDB" id="A0A137NUZ3"/>
<dbReference type="Proteomes" id="UP000070444">
    <property type="component" value="Unassembled WGS sequence"/>
</dbReference>
<dbReference type="PANTHER" id="PTHR38360">
    <property type="entry name" value="OS03G0120000 PROTEIN"/>
    <property type="match status" value="1"/>
</dbReference>
<proteinExistence type="predicted"/>
<evidence type="ECO:0000313" key="3">
    <source>
        <dbReference type="EMBL" id="KXN66577.1"/>
    </source>
</evidence>
<feature type="chain" id="PRO_5007294137" description="Periplasmic binding protein-like II" evidence="2">
    <location>
        <begin position="18"/>
        <end position="445"/>
    </location>
</feature>
<accession>A0A137NUZ3</accession>
<dbReference type="STRING" id="796925.A0A137NUZ3"/>